<evidence type="ECO:0000256" key="2">
    <source>
        <dbReference type="ARBA" id="ARBA00022723"/>
    </source>
</evidence>
<dbReference type="PROSITE" id="PS00080">
    <property type="entry name" value="MULTICOPPER_OXIDASE2"/>
    <property type="match status" value="1"/>
</dbReference>
<evidence type="ECO:0000256" key="3">
    <source>
        <dbReference type="ARBA" id="ARBA00022729"/>
    </source>
</evidence>
<comment type="similarity">
    <text evidence="1">Belongs to the multicopper oxidase family.</text>
</comment>
<name>A0A2K0TAM6_9HYPO</name>
<evidence type="ECO:0000256" key="4">
    <source>
        <dbReference type="ARBA" id="ARBA00023002"/>
    </source>
</evidence>
<dbReference type="InterPro" id="IPR033138">
    <property type="entry name" value="Cu_oxidase_CS"/>
</dbReference>
<evidence type="ECO:0000259" key="11">
    <source>
        <dbReference type="Pfam" id="PF07732"/>
    </source>
</evidence>
<keyword evidence="6" id="KW-0325">Glycoprotein</keyword>
<feature type="compositionally biased region" description="Basic and acidic residues" evidence="7">
    <location>
        <begin position="148"/>
        <end position="160"/>
    </location>
</feature>
<dbReference type="GO" id="GO:0016491">
    <property type="term" value="F:oxidoreductase activity"/>
    <property type="evidence" value="ECO:0007669"/>
    <property type="project" value="UniProtKB-KW"/>
</dbReference>
<proteinExistence type="inferred from homology"/>
<dbReference type="EMBL" id="MTYH01000050">
    <property type="protein sequence ID" value="PNP42584.1"/>
    <property type="molecule type" value="Genomic_DNA"/>
</dbReference>
<dbReference type="Pfam" id="PF07732">
    <property type="entry name" value="Cu-oxidase_3"/>
    <property type="match status" value="1"/>
</dbReference>
<feature type="region of interest" description="Disordered" evidence="7">
    <location>
        <begin position="120"/>
        <end position="160"/>
    </location>
</feature>
<dbReference type="PANTHER" id="PTHR11709">
    <property type="entry name" value="MULTI-COPPER OXIDASE"/>
    <property type="match status" value="1"/>
</dbReference>
<dbReference type="Pfam" id="PF07731">
    <property type="entry name" value="Cu-oxidase_2"/>
    <property type="match status" value="1"/>
</dbReference>
<dbReference type="PANTHER" id="PTHR11709:SF414">
    <property type="entry name" value="ADR239WP"/>
    <property type="match status" value="1"/>
</dbReference>
<dbReference type="Pfam" id="PF00394">
    <property type="entry name" value="Cu-oxidase"/>
    <property type="match status" value="1"/>
</dbReference>
<keyword evidence="8" id="KW-0812">Transmembrane</keyword>
<evidence type="ECO:0008006" key="14">
    <source>
        <dbReference type="Google" id="ProtNLM"/>
    </source>
</evidence>
<keyword evidence="3" id="KW-0732">Signal</keyword>
<dbReference type="PROSITE" id="PS00079">
    <property type="entry name" value="MULTICOPPER_OXIDASE1"/>
    <property type="match status" value="1"/>
</dbReference>
<evidence type="ECO:0000256" key="6">
    <source>
        <dbReference type="ARBA" id="ARBA00023180"/>
    </source>
</evidence>
<feature type="domain" description="Plastocyanin-like" evidence="10">
    <location>
        <begin position="571"/>
        <end position="712"/>
    </location>
</feature>
<dbReference type="GO" id="GO:0005507">
    <property type="term" value="F:copper ion binding"/>
    <property type="evidence" value="ECO:0007669"/>
    <property type="project" value="InterPro"/>
</dbReference>
<feature type="transmembrane region" description="Helical" evidence="8">
    <location>
        <begin position="91"/>
        <end position="115"/>
    </location>
</feature>
<evidence type="ECO:0000313" key="12">
    <source>
        <dbReference type="EMBL" id="PNP42584.1"/>
    </source>
</evidence>
<feature type="compositionally biased region" description="Acidic residues" evidence="7">
    <location>
        <begin position="134"/>
        <end position="147"/>
    </location>
</feature>
<feature type="domain" description="Plastocyanin-like" evidence="9">
    <location>
        <begin position="334"/>
        <end position="495"/>
    </location>
</feature>
<keyword evidence="8" id="KW-1133">Transmembrane helix</keyword>
<reference evidence="12 13" key="1">
    <citation type="submission" date="2017-02" db="EMBL/GenBank/DDBJ databases">
        <title>Genomes of Trichoderma spp. with biocontrol activity.</title>
        <authorList>
            <person name="Gardiner D."/>
            <person name="Kazan K."/>
            <person name="Vos C."/>
            <person name="Harvey P."/>
        </authorList>
    </citation>
    <scope>NUCLEOTIDE SEQUENCE [LARGE SCALE GENOMIC DNA]</scope>
    <source>
        <strain evidence="12 13">A5MH</strain>
    </source>
</reference>
<comment type="caution">
    <text evidence="12">The sequence shown here is derived from an EMBL/GenBank/DDBJ whole genome shotgun (WGS) entry which is preliminary data.</text>
</comment>
<dbReference type="AlphaFoldDB" id="A0A2K0TAM6"/>
<evidence type="ECO:0000256" key="5">
    <source>
        <dbReference type="ARBA" id="ARBA00023008"/>
    </source>
</evidence>
<dbReference type="InterPro" id="IPR002355">
    <property type="entry name" value="Cu_oxidase_Cu_BS"/>
</dbReference>
<evidence type="ECO:0000256" key="1">
    <source>
        <dbReference type="ARBA" id="ARBA00010609"/>
    </source>
</evidence>
<protein>
    <recommendedName>
        <fullName evidence="14">Multicopper oxidase</fullName>
    </recommendedName>
</protein>
<evidence type="ECO:0000259" key="10">
    <source>
        <dbReference type="Pfam" id="PF07731"/>
    </source>
</evidence>
<feature type="domain" description="Plastocyanin-like" evidence="11">
    <location>
        <begin position="208"/>
        <end position="320"/>
    </location>
</feature>
<evidence type="ECO:0000259" key="9">
    <source>
        <dbReference type="Pfam" id="PF00394"/>
    </source>
</evidence>
<dbReference type="InterPro" id="IPR008972">
    <property type="entry name" value="Cupredoxin"/>
</dbReference>
<dbReference type="InterPro" id="IPR001117">
    <property type="entry name" value="Cu-oxidase_2nd"/>
</dbReference>
<feature type="region of interest" description="Disordered" evidence="7">
    <location>
        <begin position="49"/>
        <end position="86"/>
    </location>
</feature>
<gene>
    <name evidence="12" type="ORF">TGAMA5MH_05325</name>
</gene>
<keyword evidence="8" id="KW-0472">Membrane</keyword>
<dbReference type="Proteomes" id="UP000236546">
    <property type="component" value="Unassembled WGS sequence"/>
</dbReference>
<organism evidence="12 13">
    <name type="scientific">Trichoderma gamsii</name>
    <dbReference type="NCBI Taxonomy" id="398673"/>
    <lineage>
        <taxon>Eukaryota</taxon>
        <taxon>Fungi</taxon>
        <taxon>Dikarya</taxon>
        <taxon>Ascomycota</taxon>
        <taxon>Pezizomycotina</taxon>
        <taxon>Sordariomycetes</taxon>
        <taxon>Hypocreomycetidae</taxon>
        <taxon>Hypocreales</taxon>
        <taxon>Hypocreaceae</taxon>
        <taxon>Trichoderma</taxon>
    </lineage>
</organism>
<dbReference type="SUPFAM" id="SSF49503">
    <property type="entry name" value="Cupredoxins"/>
    <property type="match status" value="3"/>
</dbReference>
<evidence type="ECO:0000256" key="7">
    <source>
        <dbReference type="SAM" id="MobiDB-lite"/>
    </source>
</evidence>
<accession>A0A2K0TAM6</accession>
<dbReference type="Gene3D" id="2.60.40.420">
    <property type="entry name" value="Cupredoxins - blue copper proteins"/>
    <property type="match status" value="3"/>
</dbReference>
<evidence type="ECO:0000256" key="8">
    <source>
        <dbReference type="SAM" id="Phobius"/>
    </source>
</evidence>
<keyword evidence="5" id="KW-0186">Copper</keyword>
<feature type="region of interest" description="Disordered" evidence="7">
    <location>
        <begin position="1"/>
        <end position="36"/>
    </location>
</feature>
<dbReference type="CDD" id="cd13886">
    <property type="entry name" value="CuRO_2_MCO_like_1"/>
    <property type="match status" value="1"/>
</dbReference>
<dbReference type="FunFam" id="2.60.40.420:FF:000071">
    <property type="entry name" value="Conidial pigment biosynthesis oxidase Abr1/brown 1"/>
    <property type="match status" value="1"/>
</dbReference>
<sequence>MNSARSGESDSIDSVRTRSLPYHDNIGSGSSPPLKVSTVSAMDAAGLRQQRNSTDAPDEEAYQEFSEHQPFIRLSHGSTPLRPSRPRTPSVWKLGLCFFIVTISVLALSIVPFSLQALSKESPSDTHELGEPPIGDETDHDEADAEPDSEHASEESGESHPKLIVIQHEEEISSMPKLRDTSQYILSDSWDFDAVPVVREYHWTIVDGRLNPDGVFRPMILINNQFPGPLVECNEGDTVRVIVDNKAINATSIHFHGLFQNGTNSMDGAVGITQCPIAPNSSFTYEFQVQNQSGTYWYHAHHSAQASDGMVGPVVVHSKDERTTLQKLEYTSDRVVMIQDHYHNLTSEILMDYLKPDMENNEPVPDNGLINGRGMRDCRDFEDWDCDASNATAPVFDLAAGQRHRLRIINVGAFAEFQIQWDEHPFYITEVDGTDVFPEPFHRLNILPAQRYSIILETNVTTADAFWMRARMVTHCFTTKNSLLQSEARAVIRYTSPENEALDKDPNSKDWPEVIEVQCRDLNVSVLHPVISMNPPPADKYMRFDASFMIGDWRLSRGFFNQSTWHPNMTHPSLHRFLDAPANATSLGSPIAVNNLAYDYKKELVIQTEGIRTVDFAINNFDDGNHPFHLHGHKFFVLVQGRGGYPPSEEDLPAFLQQHDLENNPLRRDTVTIEGYSWAVIRIVLDNPGMWAFHCHNMWHAESGMVMQLLVRSDLVRGWSVKEQERAMCGLEGVTTGMRPDDSIWFGNFGDK</sequence>
<dbReference type="CDD" id="cd13910">
    <property type="entry name" value="CuRO_3_MCO_like_4"/>
    <property type="match status" value="1"/>
</dbReference>
<dbReference type="InterPro" id="IPR045087">
    <property type="entry name" value="Cu-oxidase_fam"/>
</dbReference>
<dbReference type="OrthoDB" id="10255118at2759"/>
<evidence type="ECO:0000313" key="13">
    <source>
        <dbReference type="Proteomes" id="UP000236546"/>
    </source>
</evidence>
<keyword evidence="2" id="KW-0479">Metal-binding</keyword>
<dbReference type="InterPro" id="IPR011706">
    <property type="entry name" value="Cu-oxidase_C"/>
</dbReference>
<dbReference type="CDD" id="cd13857">
    <property type="entry name" value="CuRO_1_Diphenol_Ox"/>
    <property type="match status" value="1"/>
</dbReference>
<dbReference type="InterPro" id="IPR011707">
    <property type="entry name" value="Cu-oxidase-like_N"/>
</dbReference>
<keyword evidence="4" id="KW-0560">Oxidoreductase</keyword>